<gene>
    <name evidence="2" type="ORF">NQ314_006194</name>
</gene>
<keyword evidence="3" id="KW-1185">Reference proteome</keyword>
<organism evidence="2 3">
    <name type="scientific">Rhamnusium bicolor</name>
    <dbReference type="NCBI Taxonomy" id="1586634"/>
    <lineage>
        <taxon>Eukaryota</taxon>
        <taxon>Metazoa</taxon>
        <taxon>Ecdysozoa</taxon>
        <taxon>Arthropoda</taxon>
        <taxon>Hexapoda</taxon>
        <taxon>Insecta</taxon>
        <taxon>Pterygota</taxon>
        <taxon>Neoptera</taxon>
        <taxon>Endopterygota</taxon>
        <taxon>Coleoptera</taxon>
        <taxon>Polyphaga</taxon>
        <taxon>Cucujiformia</taxon>
        <taxon>Chrysomeloidea</taxon>
        <taxon>Cerambycidae</taxon>
        <taxon>Lepturinae</taxon>
        <taxon>Rhagiini</taxon>
        <taxon>Rhamnusium</taxon>
    </lineage>
</organism>
<dbReference type="InterPro" id="IPR024682">
    <property type="entry name" value="Npl4_Ub-like_dom"/>
</dbReference>
<dbReference type="InterPro" id="IPR029071">
    <property type="entry name" value="Ubiquitin-like_domsf"/>
</dbReference>
<dbReference type="EMBL" id="JANEYF010001674">
    <property type="protein sequence ID" value="KAJ8959765.1"/>
    <property type="molecule type" value="Genomic_DNA"/>
</dbReference>
<dbReference type="GO" id="GO:0031625">
    <property type="term" value="F:ubiquitin protein ligase binding"/>
    <property type="evidence" value="ECO:0007669"/>
    <property type="project" value="TreeGrafter"/>
</dbReference>
<dbReference type="AlphaFoldDB" id="A0AAV8Z8A2"/>
<protein>
    <recommendedName>
        <fullName evidence="1">Nuclear pore localisation protein Npl4 ubiquitin-like domain-containing protein</fullName>
    </recommendedName>
</protein>
<dbReference type="SUPFAM" id="SSF54236">
    <property type="entry name" value="Ubiquitin-like"/>
    <property type="match status" value="1"/>
</dbReference>
<dbReference type="InterPro" id="IPR016563">
    <property type="entry name" value="Npl4"/>
</dbReference>
<dbReference type="GO" id="GO:0006511">
    <property type="term" value="P:ubiquitin-dependent protein catabolic process"/>
    <property type="evidence" value="ECO:0007669"/>
    <property type="project" value="InterPro"/>
</dbReference>
<evidence type="ECO:0000313" key="2">
    <source>
        <dbReference type="EMBL" id="KAJ8959765.1"/>
    </source>
</evidence>
<accession>A0AAV8Z8A2</accession>
<dbReference type="Proteomes" id="UP001162156">
    <property type="component" value="Unassembled WGS sequence"/>
</dbReference>
<evidence type="ECO:0000259" key="1">
    <source>
        <dbReference type="Pfam" id="PF11543"/>
    </source>
</evidence>
<dbReference type="Gene3D" id="3.10.20.90">
    <property type="entry name" value="Phosphatidylinositol 3-kinase Catalytic Subunit, Chain A, domain 1"/>
    <property type="match status" value="1"/>
</dbReference>
<feature type="domain" description="Nuclear pore localisation protein Npl4 ubiquitin-like" evidence="1">
    <location>
        <begin position="4"/>
        <end position="77"/>
    </location>
</feature>
<comment type="caution">
    <text evidence="2">The sequence shown here is derived from an EMBL/GenBank/DDBJ whole genome shotgun (WGS) entry which is preliminary data.</text>
</comment>
<name>A0AAV8Z8A2_9CUCU</name>
<proteinExistence type="predicted"/>
<dbReference type="PANTHER" id="PTHR12710">
    <property type="entry name" value="NUCLEAR PROTEIN LOCALIZATION 4"/>
    <property type="match status" value="1"/>
</dbReference>
<evidence type="ECO:0000313" key="3">
    <source>
        <dbReference type="Proteomes" id="UP001162156"/>
    </source>
</evidence>
<dbReference type="GO" id="GO:0005634">
    <property type="term" value="C:nucleus"/>
    <property type="evidence" value="ECO:0007669"/>
    <property type="project" value="TreeGrafter"/>
</dbReference>
<reference evidence="2" key="1">
    <citation type="journal article" date="2023" name="Insect Mol. Biol.">
        <title>Genome sequencing provides insights into the evolution of gene families encoding plant cell wall-degrading enzymes in longhorned beetles.</title>
        <authorList>
            <person name="Shin N.R."/>
            <person name="Okamura Y."/>
            <person name="Kirsch R."/>
            <person name="Pauchet Y."/>
        </authorList>
    </citation>
    <scope>NUCLEOTIDE SEQUENCE</scope>
    <source>
        <strain evidence="2">RBIC_L_NR</strain>
    </source>
</reference>
<dbReference type="Pfam" id="PF11543">
    <property type="entry name" value="UN_NPL4"/>
    <property type="match status" value="1"/>
</dbReference>
<dbReference type="PANTHER" id="PTHR12710:SF0">
    <property type="entry name" value="NUCLEAR PROTEIN LOCALIZATION PROTEIN 4 HOMOLOG"/>
    <property type="match status" value="1"/>
</dbReference>
<sequence length="90" mass="9980">MTKLLRVQSAEGTKRVEVSVSATTSQLFETIHDAFDLNSFAFALYKEKNKKNEIASSKTKTLRTLGLRHGDMIYLAPVNGAVLFVSAIFL</sequence>
<dbReference type="GO" id="GO:0043130">
    <property type="term" value="F:ubiquitin binding"/>
    <property type="evidence" value="ECO:0007669"/>
    <property type="project" value="TreeGrafter"/>
</dbReference>